<keyword evidence="16" id="KW-1185">Reference proteome</keyword>
<evidence type="ECO:0000256" key="5">
    <source>
        <dbReference type="ARBA" id="ARBA00016296"/>
    </source>
</evidence>
<protein>
    <recommendedName>
        <fullName evidence="5 13">Guanylate kinase</fullName>
        <ecNumber evidence="4 13">2.7.4.8</ecNumber>
    </recommendedName>
    <alternativeName>
        <fullName evidence="11 13">GMP kinase</fullName>
    </alternativeName>
</protein>
<dbReference type="OrthoDB" id="9808150at2"/>
<dbReference type="PROSITE" id="PS00856">
    <property type="entry name" value="GUANYLATE_KINASE_1"/>
    <property type="match status" value="1"/>
</dbReference>
<evidence type="ECO:0000256" key="10">
    <source>
        <dbReference type="ARBA" id="ARBA00022840"/>
    </source>
</evidence>
<keyword evidence="9 13" id="KW-0418">Kinase</keyword>
<dbReference type="EC" id="2.7.4.8" evidence="4 13"/>
<evidence type="ECO:0000256" key="9">
    <source>
        <dbReference type="ARBA" id="ARBA00022777"/>
    </source>
</evidence>
<gene>
    <name evidence="13" type="primary">gmk</name>
    <name evidence="15" type="ORF">BSZ32_14695</name>
</gene>
<evidence type="ECO:0000259" key="14">
    <source>
        <dbReference type="PROSITE" id="PS50052"/>
    </source>
</evidence>
<proteinExistence type="inferred from homology"/>
<dbReference type="RefSeq" id="WP_105044122.1">
    <property type="nucleotide sequence ID" value="NZ_MQWA01000001.1"/>
</dbReference>
<comment type="catalytic activity">
    <reaction evidence="12 13">
        <text>GMP + ATP = GDP + ADP</text>
        <dbReference type="Rhea" id="RHEA:20780"/>
        <dbReference type="ChEBI" id="CHEBI:30616"/>
        <dbReference type="ChEBI" id="CHEBI:58115"/>
        <dbReference type="ChEBI" id="CHEBI:58189"/>
        <dbReference type="ChEBI" id="CHEBI:456216"/>
        <dbReference type="EC" id="2.7.4.8"/>
    </reaction>
</comment>
<dbReference type="NCBIfam" id="TIGR03263">
    <property type="entry name" value="guanyl_kin"/>
    <property type="match status" value="1"/>
</dbReference>
<evidence type="ECO:0000256" key="4">
    <source>
        <dbReference type="ARBA" id="ARBA00012961"/>
    </source>
</evidence>
<name>A0A2S7U3L5_9BACT</name>
<dbReference type="InterPro" id="IPR008144">
    <property type="entry name" value="Guanylate_kin-like_dom"/>
</dbReference>
<evidence type="ECO:0000256" key="13">
    <source>
        <dbReference type="HAMAP-Rule" id="MF_00328"/>
    </source>
</evidence>
<dbReference type="EMBL" id="MQWA01000001">
    <property type="protein sequence ID" value="PQJ29615.1"/>
    <property type="molecule type" value="Genomic_DNA"/>
</dbReference>
<dbReference type="PANTHER" id="PTHR23117:SF13">
    <property type="entry name" value="GUANYLATE KINASE"/>
    <property type="match status" value="1"/>
</dbReference>
<dbReference type="Gene3D" id="3.30.63.10">
    <property type="entry name" value="Guanylate Kinase phosphate binding domain"/>
    <property type="match status" value="1"/>
</dbReference>
<dbReference type="Pfam" id="PF00625">
    <property type="entry name" value="Guanylate_kin"/>
    <property type="match status" value="1"/>
</dbReference>
<evidence type="ECO:0000313" key="16">
    <source>
        <dbReference type="Proteomes" id="UP000239907"/>
    </source>
</evidence>
<accession>A0A2S7U3L5</accession>
<evidence type="ECO:0000256" key="7">
    <source>
        <dbReference type="ARBA" id="ARBA00022679"/>
    </source>
</evidence>
<dbReference type="InterPro" id="IPR020590">
    <property type="entry name" value="Guanylate_kinase_CS"/>
</dbReference>
<dbReference type="FunFam" id="3.30.63.10:FF:000005">
    <property type="entry name" value="Guanylate kinase"/>
    <property type="match status" value="1"/>
</dbReference>
<keyword evidence="6 13" id="KW-0963">Cytoplasm</keyword>
<dbReference type="PANTHER" id="PTHR23117">
    <property type="entry name" value="GUANYLATE KINASE-RELATED"/>
    <property type="match status" value="1"/>
</dbReference>
<evidence type="ECO:0000256" key="2">
    <source>
        <dbReference type="ARBA" id="ARBA00004496"/>
    </source>
</evidence>
<dbReference type="InterPro" id="IPR027417">
    <property type="entry name" value="P-loop_NTPase"/>
</dbReference>
<dbReference type="SUPFAM" id="SSF52540">
    <property type="entry name" value="P-loop containing nucleoside triphosphate hydrolases"/>
    <property type="match status" value="1"/>
</dbReference>
<evidence type="ECO:0000256" key="8">
    <source>
        <dbReference type="ARBA" id="ARBA00022741"/>
    </source>
</evidence>
<dbReference type="AlphaFoldDB" id="A0A2S7U3L5"/>
<sequence>MSARTGILYLVSGPSGSGKTTLCRRLSNEDEASYAISCTTRKPRPGEENGKDYFFLSIPEFQNKIATGELLEHAEVHGNFYGTLLSEVLNKLEAGVDVVMDIDVQGAALVRESKHPIIQHSLVDIFIMPPNAEELRKRLTGRGTDSQEIIETRMRNSLDEMEHWPKYSFRIVSGSHEEDYIFFKALLHGERLRISRHI</sequence>
<reference evidence="15 16" key="1">
    <citation type="submission" date="2016-12" db="EMBL/GenBank/DDBJ databases">
        <title>Study of bacterial adaptation to deep sea.</title>
        <authorList>
            <person name="Song J."/>
            <person name="Yoshizawa S."/>
            <person name="Kogure K."/>
        </authorList>
    </citation>
    <scope>NUCLEOTIDE SEQUENCE [LARGE SCALE GENOMIC DNA]</scope>
    <source>
        <strain evidence="15 16">SAORIC-165</strain>
    </source>
</reference>
<evidence type="ECO:0000256" key="11">
    <source>
        <dbReference type="ARBA" id="ARBA00030128"/>
    </source>
</evidence>
<keyword evidence="7 13" id="KW-0808">Transferase</keyword>
<feature type="binding site" evidence="13">
    <location>
        <begin position="13"/>
        <end position="20"/>
    </location>
    <ligand>
        <name>ATP</name>
        <dbReference type="ChEBI" id="CHEBI:30616"/>
    </ligand>
</feature>
<keyword evidence="10 13" id="KW-0067">ATP-binding</keyword>
<dbReference type="HAMAP" id="MF_00328">
    <property type="entry name" value="Guanylate_kinase"/>
    <property type="match status" value="1"/>
</dbReference>
<evidence type="ECO:0000256" key="3">
    <source>
        <dbReference type="ARBA" id="ARBA00005790"/>
    </source>
</evidence>
<dbReference type="Proteomes" id="UP000239907">
    <property type="component" value="Unassembled WGS sequence"/>
</dbReference>
<dbReference type="GO" id="GO:0005524">
    <property type="term" value="F:ATP binding"/>
    <property type="evidence" value="ECO:0007669"/>
    <property type="project" value="UniProtKB-UniRule"/>
</dbReference>
<comment type="caution">
    <text evidence="15">The sequence shown here is derived from an EMBL/GenBank/DDBJ whole genome shotgun (WGS) entry which is preliminary data.</text>
</comment>
<dbReference type="Gene3D" id="3.40.50.300">
    <property type="entry name" value="P-loop containing nucleotide triphosphate hydrolases"/>
    <property type="match status" value="1"/>
</dbReference>
<dbReference type="CDD" id="cd00071">
    <property type="entry name" value="GMPK"/>
    <property type="match status" value="1"/>
</dbReference>
<keyword evidence="8 13" id="KW-0547">Nucleotide-binding</keyword>
<dbReference type="SMART" id="SM00072">
    <property type="entry name" value="GuKc"/>
    <property type="match status" value="1"/>
</dbReference>
<comment type="similarity">
    <text evidence="3 13">Belongs to the guanylate kinase family.</text>
</comment>
<dbReference type="InterPro" id="IPR008145">
    <property type="entry name" value="GK/Ca_channel_bsu"/>
</dbReference>
<comment type="function">
    <text evidence="1 13">Essential for recycling GMP and indirectly, cGMP.</text>
</comment>
<dbReference type="InterPro" id="IPR017665">
    <property type="entry name" value="Guanylate_kinase"/>
</dbReference>
<dbReference type="GO" id="GO:0004385">
    <property type="term" value="F:GMP kinase activity"/>
    <property type="evidence" value="ECO:0007669"/>
    <property type="project" value="UniProtKB-UniRule"/>
</dbReference>
<evidence type="ECO:0000256" key="1">
    <source>
        <dbReference type="ARBA" id="ARBA00003531"/>
    </source>
</evidence>
<evidence type="ECO:0000313" key="15">
    <source>
        <dbReference type="EMBL" id="PQJ29615.1"/>
    </source>
</evidence>
<organism evidence="15 16">
    <name type="scientific">Rubritalea profundi</name>
    <dbReference type="NCBI Taxonomy" id="1658618"/>
    <lineage>
        <taxon>Bacteria</taxon>
        <taxon>Pseudomonadati</taxon>
        <taxon>Verrucomicrobiota</taxon>
        <taxon>Verrucomicrobiia</taxon>
        <taxon>Verrucomicrobiales</taxon>
        <taxon>Rubritaleaceae</taxon>
        <taxon>Rubritalea</taxon>
    </lineage>
</organism>
<comment type="subcellular location">
    <subcellularLocation>
        <location evidence="2 13">Cytoplasm</location>
    </subcellularLocation>
</comment>
<dbReference type="GO" id="GO:0005829">
    <property type="term" value="C:cytosol"/>
    <property type="evidence" value="ECO:0007669"/>
    <property type="project" value="TreeGrafter"/>
</dbReference>
<dbReference type="PROSITE" id="PS50052">
    <property type="entry name" value="GUANYLATE_KINASE_2"/>
    <property type="match status" value="1"/>
</dbReference>
<feature type="domain" description="Guanylate kinase-like" evidence="14">
    <location>
        <begin position="6"/>
        <end position="188"/>
    </location>
</feature>
<evidence type="ECO:0000256" key="12">
    <source>
        <dbReference type="ARBA" id="ARBA00048594"/>
    </source>
</evidence>
<evidence type="ECO:0000256" key="6">
    <source>
        <dbReference type="ARBA" id="ARBA00022490"/>
    </source>
</evidence>